<comment type="caution">
    <text evidence="1">The sequence shown here is derived from an EMBL/GenBank/DDBJ whole genome shotgun (WGS) entry which is preliminary data.</text>
</comment>
<organism evidence="1 2">
    <name type="scientific">Liparis tanakae</name>
    <name type="common">Tanaka's snailfish</name>
    <dbReference type="NCBI Taxonomy" id="230148"/>
    <lineage>
        <taxon>Eukaryota</taxon>
        <taxon>Metazoa</taxon>
        <taxon>Chordata</taxon>
        <taxon>Craniata</taxon>
        <taxon>Vertebrata</taxon>
        <taxon>Euteleostomi</taxon>
        <taxon>Actinopterygii</taxon>
        <taxon>Neopterygii</taxon>
        <taxon>Teleostei</taxon>
        <taxon>Neoteleostei</taxon>
        <taxon>Acanthomorphata</taxon>
        <taxon>Eupercaria</taxon>
        <taxon>Perciformes</taxon>
        <taxon>Cottioidei</taxon>
        <taxon>Cottales</taxon>
        <taxon>Liparidae</taxon>
        <taxon>Liparis</taxon>
    </lineage>
</organism>
<evidence type="ECO:0000313" key="1">
    <source>
        <dbReference type="EMBL" id="TNN50967.1"/>
    </source>
</evidence>
<dbReference type="Proteomes" id="UP000314294">
    <property type="component" value="Unassembled WGS sequence"/>
</dbReference>
<name>A0A4Z2GBH3_9TELE</name>
<sequence>MKRVHLSSSPPPHPSGPDLSWISFLQLRAGATSFCWNENNEALKEEHIPSSVSKCSCTITLRGEVPAGELQKHYISHNATFR</sequence>
<evidence type="ECO:0000313" key="2">
    <source>
        <dbReference type="Proteomes" id="UP000314294"/>
    </source>
</evidence>
<proteinExistence type="predicted"/>
<protein>
    <submittedName>
        <fullName evidence="1">Uncharacterized protein</fullName>
    </submittedName>
</protein>
<keyword evidence="2" id="KW-1185">Reference proteome</keyword>
<gene>
    <name evidence="1" type="ORF">EYF80_038840</name>
</gene>
<dbReference type="EMBL" id="SRLO01000599">
    <property type="protein sequence ID" value="TNN50967.1"/>
    <property type="molecule type" value="Genomic_DNA"/>
</dbReference>
<reference evidence="1 2" key="1">
    <citation type="submission" date="2019-03" db="EMBL/GenBank/DDBJ databases">
        <title>First draft genome of Liparis tanakae, snailfish: a comprehensive survey of snailfish specific genes.</title>
        <authorList>
            <person name="Kim W."/>
            <person name="Song I."/>
            <person name="Jeong J.-H."/>
            <person name="Kim D."/>
            <person name="Kim S."/>
            <person name="Ryu S."/>
            <person name="Song J.Y."/>
            <person name="Lee S.K."/>
        </authorList>
    </citation>
    <scope>NUCLEOTIDE SEQUENCE [LARGE SCALE GENOMIC DNA]</scope>
    <source>
        <tissue evidence="1">Muscle</tissue>
    </source>
</reference>
<dbReference type="AlphaFoldDB" id="A0A4Z2GBH3"/>
<accession>A0A4Z2GBH3</accession>